<dbReference type="UniPathway" id="UPA00378"/>
<evidence type="ECO:0000256" key="6">
    <source>
        <dbReference type="ARBA" id="ARBA00022679"/>
    </source>
</evidence>
<dbReference type="GO" id="GO:0008378">
    <property type="term" value="F:galactosyltransferase activity"/>
    <property type="evidence" value="ECO:0007669"/>
    <property type="project" value="TreeGrafter"/>
</dbReference>
<dbReference type="GO" id="GO:0000139">
    <property type="term" value="C:Golgi membrane"/>
    <property type="evidence" value="ECO:0007669"/>
    <property type="project" value="UniProtKB-SubCell"/>
</dbReference>
<name>A0A218XWE6_PUNGR</name>
<evidence type="ECO:0000256" key="4">
    <source>
        <dbReference type="ARBA" id="ARBA00008661"/>
    </source>
</evidence>
<organism evidence="14 15">
    <name type="scientific">Punica granatum</name>
    <name type="common">Pomegranate</name>
    <dbReference type="NCBI Taxonomy" id="22663"/>
    <lineage>
        <taxon>Eukaryota</taxon>
        <taxon>Viridiplantae</taxon>
        <taxon>Streptophyta</taxon>
        <taxon>Embryophyta</taxon>
        <taxon>Tracheophyta</taxon>
        <taxon>Spermatophyta</taxon>
        <taxon>Magnoliopsida</taxon>
        <taxon>eudicotyledons</taxon>
        <taxon>Gunneridae</taxon>
        <taxon>Pentapetalae</taxon>
        <taxon>rosids</taxon>
        <taxon>malvids</taxon>
        <taxon>Myrtales</taxon>
        <taxon>Lythraceae</taxon>
        <taxon>Punica</taxon>
    </lineage>
</organism>
<keyword evidence="9" id="KW-1133">Transmembrane helix</keyword>
<dbReference type="Gene3D" id="3.90.550.50">
    <property type="match status" value="1"/>
</dbReference>
<evidence type="ECO:0000256" key="3">
    <source>
        <dbReference type="ARBA" id="ARBA00004922"/>
    </source>
</evidence>
<dbReference type="EC" id="2.4.1.-" evidence="13"/>
<evidence type="ECO:0000256" key="10">
    <source>
        <dbReference type="ARBA" id="ARBA00023034"/>
    </source>
</evidence>
<proteinExistence type="inferred from homology"/>
<evidence type="ECO:0000256" key="13">
    <source>
        <dbReference type="RuleBase" id="RU363063"/>
    </source>
</evidence>
<keyword evidence="10 13" id="KW-0333">Golgi apparatus</keyword>
<evidence type="ECO:0000256" key="5">
    <source>
        <dbReference type="ARBA" id="ARBA00022676"/>
    </source>
</evidence>
<comment type="similarity">
    <text evidence="4 13">Belongs to the glycosyltransferase 31 family.</text>
</comment>
<evidence type="ECO:0000256" key="11">
    <source>
        <dbReference type="ARBA" id="ARBA00023136"/>
    </source>
</evidence>
<dbReference type="Proteomes" id="UP000197138">
    <property type="component" value="Unassembled WGS sequence"/>
</dbReference>
<dbReference type="PANTHER" id="PTHR11214:SF290">
    <property type="entry name" value="BETA-1,3-GALACTOSYLTRANSFERASE 13-RELATED"/>
    <property type="match status" value="1"/>
</dbReference>
<evidence type="ECO:0000256" key="8">
    <source>
        <dbReference type="ARBA" id="ARBA00022968"/>
    </source>
</evidence>
<evidence type="ECO:0000256" key="12">
    <source>
        <dbReference type="ARBA" id="ARBA00023211"/>
    </source>
</evidence>
<keyword evidence="6" id="KW-0808">Transferase</keyword>
<keyword evidence="11" id="KW-0472">Membrane</keyword>
<comment type="caution">
    <text evidence="14">The sequence shown here is derived from an EMBL/GenBank/DDBJ whole genome shotgun (WGS) entry which is preliminary data.</text>
</comment>
<reference evidence="15" key="1">
    <citation type="journal article" date="2017" name="Plant J.">
        <title>The pomegranate (Punica granatum L.) genome and the genomics of punicalagin biosynthesis.</title>
        <authorList>
            <person name="Qin G."/>
            <person name="Xu C."/>
            <person name="Ming R."/>
            <person name="Tang H."/>
            <person name="Guyot R."/>
            <person name="Kramer E.M."/>
            <person name="Hu Y."/>
            <person name="Yi X."/>
            <person name="Qi Y."/>
            <person name="Xu X."/>
            <person name="Gao Z."/>
            <person name="Pan H."/>
            <person name="Jian J."/>
            <person name="Tian Y."/>
            <person name="Yue Z."/>
            <person name="Xu Y."/>
        </authorList>
    </citation>
    <scope>NUCLEOTIDE SEQUENCE [LARGE SCALE GENOMIC DNA]</scope>
    <source>
        <strain evidence="15">cv. Dabenzi</strain>
    </source>
</reference>
<keyword evidence="8" id="KW-0735">Signal-anchor</keyword>
<evidence type="ECO:0000313" key="14">
    <source>
        <dbReference type="EMBL" id="OWM88602.1"/>
    </source>
</evidence>
<accession>A0A218XWE6</accession>
<gene>
    <name evidence="14" type="ORF">CDL15_Pgr002369</name>
</gene>
<dbReference type="PANTHER" id="PTHR11214">
    <property type="entry name" value="BETA-1,3-N-ACETYLGLUCOSAMINYLTRANSFERASE"/>
    <property type="match status" value="1"/>
</dbReference>
<dbReference type="AlphaFoldDB" id="A0A218XWE6"/>
<comment type="subcellular location">
    <subcellularLocation>
        <location evidence="2 13">Golgi apparatus membrane</location>
        <topology evidence="2 13">Single-pass type II membrane protein</topology>
    </subcellularLocation>
</comment>
<comment type="pathway">
    <text evidence="3">Protein modification; protein glycosylation.</text>
</comment>
<evidence type="ECO:0000256" key="7">
    <source>
        <dbReference type="ARBA" id="ARBA00022692"/>
    </source>
</evidence>
<keyword evidence="5 13" id="KW-0328">Glycosyltransferase</keyword>
<dbReference type="Pfam" id="PF01762">
    <property type="entry name" value="Galactosyl_T"/>
    <property type="match status" value="1"/>
</dbReference>
<keyword evidence="7" id="KW-0812">Transmembrane</keyword>
<comment type="cofactor">
    <cofactor evidence="1 13">
        <name>Mn(2+)</name>
        <dbReference type="ChEBI" id="CHEBI:29035"/>
    </cofactor>
</comment>
<evidence type="ECO:0000256" key="9">
    <source>
        <dbReference type="ARBA" id="ARBA00022989"/>
    </source>
</evidence>
<keyword evidence="12 13" id="KW-0464">Manganese</keyword>
<evidence type="ECO:0000256" key="2">
    <source>
        <dbReference type="ARBA" id="ARBA00004323"/>
    </source>
</evidence>
<protein>
    <recommendedName>
        <fullName evidence="13">Hexosyltransferase</fullName>
        <ecNumber evidence="13">2.4.1.-</ecNumber>
    </recommendedName>
</protein>
<dbReference type="InterPro" id="IPR002659">
    <property type="entry name" value="Glyco_trans_31"/>
</dbReference>
<evidence type="ECO:0000313" key="15">
    <source>
        <dbReference type="Proteomes" id="UP000197138"/>
    </source>
</evidence>
<evidence type="ECO:0000256" key="1">
    <source>
        <dbReference type="ARBA" id="ARBA00001936"/>
    </source>
</evidence>
<dbReference type="EMBL" id="MTKT01000790">
    <property type="protein sequence ID" value="OWM88602.1"/>
    <property type="molecule type" value="Genomic_DNA"/>
</dbReference>
<sequence length="402" mass="45604">MPNHFSHPSLRIGPIRTCCLLKILGSELGWNGKSLRRQKRFLFCGNQRHNERKPFSLLHRLHSSQSSSKLQLVALFPECPAGDDDNYRSILPFLRLLLLILLIFKRRVQSPMNSSCKVHPGHGRPSSFRAAAAMFLFCFSVRGHSGFIFGIIAYTRPARQFRCTHSRSLTVCVSWDREGSARRGRSLIDRNDREEAVERHEVRAFDTDPAVAGDLYGRLGFHLIVQALYGMLPYALYDAEFFVKADDDICLRPDRLSLLLAQNPQTYLGCLKKGPIFRDPKLKWCEPLHELLGKDYFLQAYGPIYALSADVSSQASLISEITGKLSDFRMSSNEDVTIGAWMLAMNVNHENHRLLHVPSCEPQAIAVWDIPKCSGLCHPEKQLLELHRMESCSKSPTVPLED</sequence>